<organism evidence="2 3">
    <name type="scientific">Castanea mollissima</name>
    <name type="common">Chinese chestnut</name>
    <dbReference type="NCBI Taxonomy" id="60419"/>
    <lineage>
        <taxon>Eukaryota</taxon>
        <taxon>Viridiplantae</taxon>
        <taxon>Streptophyta</taxon>
        <taxon>Embryophyta</taxon>
        <taxon>Tracheophyta</taxon>
        <taxon>Spermatophyta</taxon>
        <taxon>Magnoliopsida</taxon>
        <taxon>eudicotyledons</taxon>
        <taxon>Gunneridae</taxon>
        <taxon>Pentapetalae</taxon>
        <taxon>rosids</taxon>
        <taxon>fabids</taxon>
        <taxon>Fagales</taxon>
        <taxon>Fagaceae</taxon>
        <taxon>Castanea</taxon>
    </lineage>
</organism>
<dbReference type="GO" id="GO:0005794">
    <property type="term" value="C:Golgi apparatus"/>
    <property type="evidence" value="ECO:0007669"/>
    <property type="project" value="TreeGrafter"/>
</dbReference>
<dbReference type="OrthoDB" id="448399at2759"/>
<proteinExistence type="predicted"/>
<keyword evidence="3" id="KW-1185">Reference proteome</keyword>
<dbReference type="PANTHER" id="PTHR43427">
    <property type="entry name" value="CHLORIDE CHANNEL PROTEIN CLC-E"/>
    <property type="match status" value="1"/>
</dbReference>
<feature type="region of interest" description="Disordered" evidence="1">
    <location>
        <begin position="1"/>
        <end position="99"/>
    </location>
</feature>
<feature type="compositionally biased region" description="Polar residues" evidence="1">
    <location>
        <begin position="27"/>
        <end position="65"/>
    </location>
</feature>
<evidence type="ECO:0000313" key="3">
    <source>
        <dbReference type="Proteomes" id="UP000737018"/>
    </source>
</evidence>
<protein>
    <submittedName>
        <fullName evidence="2">Uncharacterized protein</fullName>
    </submittedName>
</protein>
<dbReference type="InterPro" id="IPR050368">
    <property type="entry name" value="ClC-type_chloride_channel"/>
</dbReference>
<name>A0A8J4VFH1_9ROSI</name>
<accession>A0A8J4VFH1</accession>
<evidence type="ECO:0000256" key="1">
    <source>
        <dbReference type="SAM" id="MobiDB-lite"/>
    </source>
</evidence>
<comment type="caution">
    <text evidence="2">The sequence shown here is derived from an EMBL/GenBank/DDBJ whole genome shotgun (WGS) entry which is preliminary data.</text>
</comment>
<sequence length="311" mass="34029">MEQGNSTDFVPFVPFPPDYFAKKDKPQSNGANSANKATKETSSVSAMAENDSVQQTRNPQSSLENWNAKASGENLSESKTSAVHRDPTTGNSTETYVNAKSNSKDNVNSWYLEKENTGDSPILTSSPQPFENRNTRESWTGKSLEGSLVKELNPLDLSEEAKAERWFQRVAQIKDISELSQILDEDFPSIMPMRKGVNSGVIVRMMHGLLEILDQIKQSNSSTKSKSQPHSQRQGFDFVAAIFPTIKAIQAAVTLGTSCSPGPEGPSVDIGTSCAKGFSVMMDNSSDGELAFLALHNFDTHLVSLKKKFKP</sequence>
<feature type="region of interest" description="Disordered" evidence="1">
    <location>
        <begin position="116"/>
        <end position="139"/>
    </location>
</feature>
<feature type="compositionally biased region" description="Polar residues" evidence="1">
    <location>
        <begin position="88"/>
        <end position="99"/>
    </location>
</feature>
<dbReference type="GO" id="GO:0009507">
    <property type="term" value="C:chloroplast"/>
    <property type="evidence" value="ECO:0007669"/>
    <property type="project" value="TreeGrafter"/>
</dbReference>
<dbReference type="Proteomes" id="UP000737018">
    <property type="component" value="Unassembled WGS sequence"/>
</dbReference>
<dbReference type="EMBL" id="JRKL02003941">
    <property type="protein sequence ID" value="KAF3953770.1"/>
    <property type="molecule type" value="Genomic_DNA"/>
</dbReference>
<feature type="compositionally biased region" description="Polar residues" evidence="1">
    <location>
        <begin position="118"/>
        <end position="139"/>
    </location>
</feature>
<dbReference type="PANTHER" id="PTHR43427:SF3">
    <property type="entry name" value="CHLORIDE CHANNEL PROTEIN CLC-F"/>
    <property type="match status" value="1"/>
</dbReference>
<evidence type="ECO:0000313" key="2">
    <source>
        <dbReference type="EMBL" id="KAF3953770.1"/>
    </source>
</evidence>
<gene>
    <name evidence="2" type="ORF">CMV_020815</name>
</gene>
<reference evidence="2" key="1">
    <citation type="submission" date="2020-03" db="EMBL/GenBank/DDBJ databases">
        <title>Castanea mollissima Vanexum genome sequencing.</title>
        <authorList>
            <person name="Staton M."/>
        </authorList>
    </citation>
    <scope>NUCLEOTIDE SEQUENCE</scope>
    <source>
        <tissue evidence="2">Leaf</tissue>
    </source>
</reference>
<dbReference type="AlphaFoldDB" id="A0A8J4VFH1"/>